<name>A0ACB8DL67_DERSI</name>
<accession>A0ACB8DL67</accession>
<comment type="caution">
    <text evidence="1">The sequence shown here is derived from an EMBL/GenBank/DDBJ whole genome shotgun (WGS) entry which is preliminary data.</text>
</comment>
<organism evidence="1 2">
    <name type="scientific">Dermacentor silvarum</name>
    <name type="common">Tick</name>
    <dbReference type="NCBI Taxonomy" id="543639"/>
    <lineage>
        <taxon>Eukaryota</taxon>
        <taxon>Metazoa</taxon>
        <taxon>Ecdysozoa</taxon>
        <taxon>Arthropoda</taxon>
        <taxon>Chelicerata</taxon>
        <taxon>Arachnida</taxon>
        <taxon>Acari</taxon>
        <taxon>Parasitiformes</taxon>
        <taxon>Ixodida</taxon>
        <taxon>Ixodoidea</taxon>
        <taxon>Ixodidae</taxon>
        <taxon>Rhipicephalinae</taxon>
        <taxon>Dermacentor</taxon>
    </lineage>
</organism>
<dbReference type="EMBL" id="CM023480">
    <property type="protein sequence ID" value="KAH7971413.1"/>
    <property type="molecule type" value="Genomic_DNA"/>
</dbReference>
<keyword evidence="2" id="KW-1185">Reference proteome</keyword>
<protein>
    <submittedName>
        <fullName evidence="1">Uncharacterized protein</fullName>
    </submittedName>
</protein>
<gene>
    <name evidence="1" type="ORF">HPB49_023625</name>
</gene>
<dbReference type="Proteomes" id="UP000821865">
    <property type="component" value="Chromosome 11"/>
</dbReference>
<proteinExistence type="predicted"/>
<sequence>MALFPLLNRGSWGPSDLVRRFLDDDFGGSFLDGELFDPPFYHQRFYIQPRHEQPSGVVCPARQPGTSVACTPDKFAINVDTRNFTPEEITVKTQDNCVVIHGKHEEKSDDRGCYVKREFTRRYVLPEDVDPESVKCHLKPNGTLALEAPRKNAPKEQPKAIPIQVKHEGASSNAVKNKDQWLYIYEWFIAGLAPWCLRSAPTSTLICGARTAGPQKKNRVAGSTEAAGLAENRQNDGKDPAKVIIIVVLALLALILLMLIMFDDSASDEAKDGDGSGGDGSDGGSGGRGYGGGRGKKKSEETTRTHEVFQSHFCDYFVYTHVLPYQNDILAYDSNQSWERFKKASAFSKGQ</sequence>
<evidence type="ECO:0000313" key="2">
    <source>
        <dbReference type="Proteomes" id="UP000821865"/>
    </source>
</evidence>
<evidence type="ECO:0000313" key="1">
    <source>
        <dbReference type="EMBL" id="KAH7971413.1"/>
    </source>
</evidence>
<reference evidence="1" key="1">
    <citation type="submission" date="2020-05" db="EMBL/GenBank/DDBJ databases">
        <title>Large-scale comparative analyses of tick genomes elucidate their genetic diversity and vector capacities.</title>
        <authorList>
            <person name="Jia N."/>
            <person name="Wang J."/>
            <person name="Shi W."/>
            <person name="Du L."/>
            <person name="Sun Y."/>
            <person name="Zhan W."/>
            <person name="Jiang J."/>
            <person name="Wang Q."/>
            <person name="Zhang B."/>
            <person name="Ji P."/>
            <person name="Sakyi L.B."/>
            <person name="Cui X."/>
            <person name="Yuan T."/>
            <person name="Jiang B."/>
            <person name="Yang W."/>
            <person name="Lam T.T.-Y."/>
            <person name="Chang Q."/>
            <person name="Ding S."/>
            <person name="Wang X."/>
            <person name="Zhu J."/>
            <person name="Ruan X."/>
            <person name="Zhao L."/>
            <person name="Wei J."/>
            <person name="Que T."/>
            <person name="Du C."/>
            <person name="Cheng J."/>
            <person name="Dai P."/>
            <person name="Han X."/>
            <person name="Huang E."/>
            <person name="Gao Y."/>
            <person name="Liu J."/>
            <person name="Shao H."/>
            <person name="Ye R."/>
            <person name="Li L."/>
            <person name="Wei W."/>
            <person name="Wang X."/>
            <person name="Wang C."/>
            <person name="Yang T."/>
            <person name="Huo Q."/>
            <person name="Li W."/>
            <person name="Guo W."/>
            <person name="Chen H."/>
            <person name="Zhou L."/>
            <person name="Ni X."/>
            <person name="Tian J."/>
            <person name="Zhou Y."/>
            <person name="Sheng Y."/>
            <person name="Liu T."/>
            <person name="Pan Y."/>
            <person name="Xia L."/>
            <person name="Li J."/>
            <person name="Zhao F."/>
            <person name="Cao W."/>
        </authorList>
    </citation>
    <scope>NUCLEOTIDE SEQUENCE</scope>
    <source>
        <strain evidence="1">Dsil-2018</strain>
    </source>
</reference>